<dbReference type="AlphaFoldDB" id="A0A4R3JSN1"/>
<evidence type="ECO:0000313" key="4">
    <source>
        <dbReference type="Proteomes" id="UP000702954"/>
    </source>
</evidence>
<organism evidence="2 3">
    <name type="scientific">Faecalimonas umbilicata</name>
    <dbReference type="NCBI Taxonomy" id="1912855"/>
    <lineage>
        <taxon>Bacteria</taxon>
        <taxon>Bacillati</taxon>
        <taxon>Bacillota</taxon>
        <taxon>Clostridia</taxon>
        <taxon>Lachnospirales</taxon>
        <taxon>Lachnospiraceae</taxon>
        <taxon>Faecalimonas</taxon>
    </lineage>
</organism>
<evidence type="ECO:0000313" key="3">
    <source>
        <dbReference type="Proteomes" id="UP000294613"/>
    </source>
</evidence>
<reference evidence="2 3" key="2">
    <citation type="submission" date="2019-03" db="EMBL/GenBank/DDBJ databases">
        <title>Genomic Encyclopedia of Type Strains, Phase IV (KMG-IV): sequencing the most valuable type-strain genomes for metagenomic binning, comparative biology and taxonomic classification.</title>
        <authorList>
            <person name="Goeker M."/>
        </authorList>
    </citation>
    <scope>NUCLEOTIDE SEQUENCE [LARGE SCALE GENOMIC DNA]</scope>
    <source>
        <strain evidence="2 3">DSM 103426</strain>
    </source>
</reference>
<keyword evidence="4" id="KW-1185">Reference proteome</keyword>
<keyword evidence="2" id="KW-0808">Transferase</keyword>
<dbReference type="Pfam" id="PF13189">
    <property type="entry name" value="Cytidylate_kin2"/>
    <property type="match status" value="1"/>
</dbReference>
<keyword evidence="2" id="KW-0418">Kinase</keyword>
<gene>
    <name evidence="2" type="ORF">EDD74_10610</name>
    <name evidence="1" type="ORF">FAEUMB_07630</name>
</gene>
<protein>
    <submittedName>
        <fullName evidence="2">Cytidylate kinase</fullName>
    </submittedName>
</protein>
<dbReference type="GO" id="GO:0016301">
    <property type="term" value="F:kinase activity"/>
    <property type="evidence" value="ECO:0007669"/>
    <property type="project" value="UniProtKB-KW"/>
</dbReference>
<dbReference type="EMBL" id="BHEO01000002">
    <property type="protein sequence ID" value="GBU04222.1"/>
    <property type="molecule type" value="Genomic_DNA"/>
</dbReference>
<reference evidence="1 4" key="1">
    <citation type="journal article" date="2018" name="Int. J. Syst. Evol. Microbiol.">
        <title>Draft Genome Sequence of Faecalimonas umbilicata JCM 30896T, an Acetate-Producing Bacterium Isolated from Human Feces.</title>
        <authorList>
            <person name="Sakamoto M."/>
            <person name="Ikeyama N."/>
            <person name="Yuki M."/>
            <person name="Ohkuma M."/>
        </authorList>
    </citation>
    <scope>NUCLEOTIDE SEQUENCE [LARGE SCALE GENOMIC DNA]</scope>
    <source>
        <strain evidence="1 4">EGH7</strain>
    </source>
</reference>
<dbReference type="Proteomes" id="UP000702954">
    <property type="component" value="Unassembled WGS sequence"/>
</dbReference>
<dbReference type="RefSeq" id="WP_016440951.1">
    <property type="nucleotide sequence ID" value="NZ_BHEO01000002.1"/>
</dbReference>
<dbReference type="Proteomes" id="UP000294613">
    <property type="component" value="Unassembled WGS sequence"/>
</dbReference>
<dbReference type="Gene3D" id="3.40.50.300">
    <property type="entry name" value="P-loop containing nucleotide triphosphate hydrolases"/>
    <property type="match status" value="1"/>
</dbReference>
<sequence>MTKNTIITIGRQFGSGGHEIGELLAKKLGIPFYDRNLVKMAAEELHITEEQAELEDEKKLMSIVSNYNLAMGGYNDFMANAEFYAPVGRDLYAVQSAIIKKLAQKGSCVIVGRCADYVLKDYPGCINVFICASKEDRKNRVMDKYHLSERKAAEKMKKIDRERKYYYETYSGKEWGSIQSHQILMNSSLLGKEKIVEYLAALYNEQQEE</sequence>
<dbReference type="EMBL" id="SLZV01000006">
    <property type="protein sequence ID" value="TCS68807.1"/>
    <property type="molecule type" value="Genomic_DNA"/>
</dbReference>
<evidence type="ECO:0000313" key="2">
    <source>
        <dbReference type="EMBL" id="TCS68807.1"/>
    </source>
</evidence>
<dbReference type="InterPro" id="IPR027417">
    <property type="entry name" value="P-loop_NTPase"/>
</dbReference>
<name>A0A4R3JSN1_9FIRM</name>
<proteinExistence type="predicted"/>
<comment type="caution">
    <text evidence="2">The sequence shown here is derived from an EMBL/GenBank/DDBJ whole genome shotgun (WGS) entry which is preliminary data.</text>
</comment>
<accession>A0A4R3JSN1</accession>
<dbReference type="SUPFAM" id="SSF52540">
    <property type="entry name" value="P-loop containing nucleoside triphosphate hydrolases"/>
    <property type="match status" value="1"/>
</dbReference>
<evidence type="ECO:0000313" key="1">
    <source>
        <dbReference type="EMBL" id="GBU04222.1"/>
    </source>
</evidence>